<evidence type="ECO:0000313" key="2">
    <source>
        <dbReference type="Proteomes" id="UP000249890"/>
    </source>
</evidence>
<evidence type="ECO:0000313" key="1">
    <source>
        <dbReference type="EMBL" id="ASA20287.1"/>
    </source>
</evidence>
<dbReference type="EMBL" id="CP021780">
    <property type="protein sequence ID" value="ASA20287.1"/>
    <property type="molecule type" value="Genomic_DNA"/>
</dbReference>
<dbReference type="OrthoDB" id="2869300at2"/>
<dbReference type="Gene3D" id="3.40.630.30">
    <property type="match status" value="1"/>
</dbReference>
<accession>A0A2Z2K6B3</accession>
<keyword evidence="2" id="KW-1185">Reference proteome</keyword>
<sequence>MQLQLSSIHDTAPEQWKSRLAGLLQFLREHGERRLTNQGCKVLSRLTPQQLSWPGFSLVVATVRGQSGHQLAGISFVADYGKEACLVAVHPLYRSKHIGTKLLAAQLRHLGQLQCSVASDNYSSLKMCFNAGLAAVSLSTGPTGKPTLLLQSPQPASCSVISPQEGELLCLNPS</sequence>
<dbReference type="KEGG" id="pdh:B9T62_05420"/>
<name>A0A2Z2K6B3_9BACL</name>
<dbReference type="RefSeq" id="WP_087914309.1">
    <property type="nucleotide sequence ID" value="NZ_CP021780.1"/>
</dbReference>
<proteinExistence type="predicted"/>
<gene>
    <name evidence="1" type="ORF">B9T62_05420</name>
</gene>
<dbReference type="AlphaFoldDB" id="A0A2Z2K6B3"/>
<evidence type="ECO:0008006" key="3">
    <source>
        <dbReference type="Google" id="ProtNLM"/>
    </source>
</evidence>
<dbReference type="CDD" id="cd04301">
    <property type="entry name" value="NAT_SF"/>
    <property type="match status" value="1"/>
</dbReference>
<protein>
    <recommendedName>
        <fullName evidence="3">N-acetyltransferase domain-containing protein</fullName>
    </recommendedName>
</protein>
<dbReference type="InterPro" id="IPR016181">
    <property type="entry name" value="Acyl_CoA_acyltransferase"/>
</dbReference>
<dbReference type="Proteomes" id="UP000249890">
    <property type="component" value="Chromosome"/>
</dbReference>
<organism evidence="1 2">
    <name type="scientific">Paenibacillus donghaensis</name>
    <dbReference type="NCBI Taxonomy" id="414771"/>
    <lineage>
        <taxon>Bacteria</taxon>
        <taxon>Bacillati</taxon>
        <taxon>Bacillota</taxon>
        <taxon>Bacilli</taxon>
        <taxon>Bacillales</taxon>
        <taxon>Paenibacillaceae</taxon>
        <taxon>Paenibacillus</taxon>
    </lineage>
</organism>
<dbReference type="SUPFAM" id="SSF55729">
    <property type="entry name" value="Acyl-CoA N-acyltransferases (Nat)"/>
    <property type="match status" value="1"/>
</dbReference>
<reference evidence="1 2" key="1">
    <citation type="submission" date="2017-06" db="EMBL/GenBank/DDBJ databases">
        <title>Complete genome sequence of Paenibacillus donghaensis KCTC 13049T isolated from East Sea sediment, South Korea.</title>
        <authorList>
            <person name="Jung B.K."/>
            <person name="Hong S.-J."/>
            <person name="Shin J.-H."/>
        </authorList>
    </citation>
    <scope>NUCLEOTIDE SEQUENCE [LARGE SCALE GENOMIC DNA]</scope>
    <source>
        <strain evidence="1 2">KCTC 13049</strain>
    </source>
</reference>